<dbReference type="SUPFAM" id="SSF49344">
    <property type="entry name" value="CBD9-like"/>
    <property type="match status" value="1"/>
</dbReference>
<protein>
    <recommendedName>
        <fullName evidence="3">Carbohydrate-binding domain-containing protein</fullName>
    </recommendedName>
</protein>
<dbReference type="EMBL" id="BMKK01000001">
    <property type="protein sequence ID" value="GGD46084.1"/>
    <property type="molecule type" value="Genomic_DNA"/>
</dbReference>
<accession>A0A916YID1</accession>
<dbReference type="AlphaFoldDB" id="A0A916YID1"/>
<evidence type="ECO:0000313" key="2">
    <source>
        <dbReference type="Proteomes" id="UP000609064"/>
    </source>
</evidence>
<comment type="caution">
    <text evidence="1">The sequence shown here is derived from an EMBL/GenBank/DDBJ whole genome shotgun (WGS) entry which is preliminary data.</text>
</comment>
<sequence length="210" mass="23722">MSTTPTISLPKNTWTKLPETHFKNATDGKVSSQITEVKLKADDQYLSIEFSCLQNPFVAQNSYTKHNSEMYNQEVFELFIAEGSAAPTRYLELEINPNNALFAGWIENPTKEAPKSCDFVSHEDAKIIHSVSKTADSWSGKMQIPWTLLGGKSDTYRVNFYRIISLKSHTKSDWKGTPTTCAYLCWSPTMSGAIPRFHRPEAFGILKVEM</sequence>
<gene>
    <name evidence="1" type="ORF">GCM10011514_07640</name>
</gene>
<reference evidence="1" key="2">
    <citation type="submission" date="2020-09" db="EMBL/GenBank/DDBJ databases">
        <authorList>
            <person name="Sun Q."/>
            <person name="Zhou Y."/>
        </authorList>
    </citation>
    <scope>NUCLEOTIDE SEQUENCE</scope>
    <source>
        <strain evidence="1">CGMCC 1.15958</strain>
    </source>
</reference>
<organism evidence="1 2">
    <name type="scientific">Emticicia aquatilis</name>
    <dbReference type="NCBI Taxonomy" id="1537369"/>
    <lineage>
        <taxon>Bacteria</taxon>
        <taxon>Pseudomonadati</taxon>
        <taxon>Bacteroidota</taxon>
        <taxon>Cytophagia</taxon>
        <taxon>Cytophagales</taxon>
        <taxon>Leadbetterellaceae</taxon>
        <taxon>Emticicia</taxon>
    </lineage>
</organism>
<dbReference type="Gene3D" id="2.60.40.1190">
    <property type="match status" value="1"/>
</dbReference>
<name>A0A916YID1_9BACT</name>
<proteinExistence type="predicted"/>
<dbReference type="Proteomes" id="UP000609064">
    <property type="component" value="Unassembled WGS sequence"/>
</dbReference>
<evidence type="ECO:0008006" key="3">
    <source>
        <dbReference type="Google" id="ProtNLM"/>
    </source>
</evidence>
<reference evidence="1" key="1">
    <citation type="journal article" date="2014" name="Int. J. Syst. Evol. Microbiol.">
        <title>Complete genome sequence of Corynebacterium casei LMG S-19264T (=DSM 44701T), isolated from a smear-ripened cheese.</title>
        <authorList>
            <consortium name="US DOE Joint Genome Institute (JGI-PGF)"/>
            <person name="Walter F."/>
            <person name="Albersmeier A."/>
            <person name="Kalinowski J."/>
            <person name="Ruckert C."/>
        </authorList>
    </citation>
    <scope>NUCLEOTIDE SEQUENCE</scope>
    <source>
        <strain evidence="1">CGMCC 1.15958</strain>
    </source>
</reference>
<dbReference type="CDD" id="cd09620">
    <property type="entry name" value="CBM9_like_3"/>
    <property type="match status" value="1"/>
</dbReference>
<evidence type="ECO:0000313" key="1">
    <source>
        <dbReference type="EMBL" id="GGD46084.1"/>
    </source>
</evidence>
<keyword evidence="2" id="KW-1185">Reference proteome</keyword>